<dbReference type="InParanoid" id="A0A1Y2E4T7"/>
<sequence>MINHNLRRGDEIEQNYDKNNEGNNEEGKNNVGKLPQLVAVYGIPPKNQTGNTRYCRSHYGSSAIYRHGETRLEHSIQQHPRGDGFLDLANPPHPEVHRNRGLVRLIPDSELLTFTYGDLTPDSIFVDGGGDGRTSVKGHKKKRTGISAHMKFIKETIAKMGEAAGVMKKPADVSQLRHQQEKLTERREL</sequence>
<protein>
    <submittedName>
        <fullName evidence="2">Uncharacterized protein</fullName>
    </submittedName>
</protein>
<dbReference type="GeneID" id="63774484"/>
<accession>A0A1Y2E4T7</accession>
<feature type="compositionally biased region" description="Basic and acidic residues" evidence="1">
    <location>
        <begin position="178"/>
        <end position="189"/>
    </location>
</feature>
<dbReference type="AlphaFoldDB" id="A0A1Y2E4T7"/>
<keyword evidence="3" id="KW-1185">Reference proteome</keyword>
<proteinExistence type="predicted"/>
<evidence type="ECO:0000256" key="1">
    <source>
        <dbReference type="SAM" id="MobiDB-lite"/>
    </source>
</evidence>
<comment type="caution">
    <text evidence="2">The sequence shown here is derived from an EMBL/GenBank/DDBJ whole genome shotgun (WGS) entry which is preliminary data.</text>
</comment>
<evidence type="ECO:0000313" key="2">
    <source>
        <dbReference type="EMBL" id="ORY66568.1"/>
    </source>
</evidence>
<gene>
    <name evidence="2" type="ORF">BCR38DRAFT_408489</name>
</gene>
<evidence type="ECO:0000313" key="3">
    <source>
        <dbReference type="Proteomes" id="UP000193689"/>
    </source>
</evidence>
<feature type="region of interest" description="Disordered" evidence="1">
    <location>
        <begin position="1"/>
        <end position="31"/>
    </location>
</feature>
<reference evidence="2 3" key="1">
    <citation type="submission" date="2016-07" db="EMBL/GenBank/DDBJ databases">
        <title>Pervasive Adenine N6-methylation of Active Genes in Fungi.</title>
        <authorList>
            <consortium name="DOE Joint Genome Institute"/>
            <person name="Mondo S.J."/>
            <person name="Dannebaum R.O."/>
            <person name="Kuo R.C."/>
            <person name="Labutti K."/>
            <person name="Haridas S."/>
            <person name="Kuo A."/>
            <person name="Salamov A."/>
            <person name="Ahrendt S.R."/>
            <person name="Lipzen A."/>
            <person name="Sullivan W."/>
            <person name="Andreopoulos W.B."/>
            <person name="Clum A."/>
            <person name="Lindquist E."/>
            <person name="Daum C."/>
            <person name="Ramamoorthy G.K."/>
            <person name="Gryganskyi A."/>
            <person name="Culley D."/>
            <person name="Magnuson J.K."/>
            <person name="James T.Y."/>
            <person name="O'Malley M.A."/>
            <person name="Stajich J.E."/>
            <person name="Spatafora J.W."/>
            <person name="Visel A."/>
            <person name="Grigoriev I.V."/>
        </authorList>
    </citation>
    <scope>NUCLEOTIDE SEQUENCE [LARGE SCALE GENOMIC DNA]</scope>
    <source>
        <strain evidence="2 3">CBS 129021</strain>
    </source>
</reference>
<dbReference type="EMBL" id="MCFJ01000005">
    <property type="protein sequence ID" value="ORY66568.1"/>
    <property type="molecule type" value="Genomic_DNA"/>
</dbReference>
<dbReference type="RefSeq" id="XP_040717532.1">
    <property type="nucleotide sequence ID" value="XM_040858272.1"/>
</dbReference>
<organism evidence="2 3">
    <name type="scientific">Pseudomassariella vexata</name>
    <dbReference type="NCBI Taxonomy" id="1141098"/>
    <lineage>
        <taxon>Eukaryota</taxon>
        <taxon>Fungi</taxon>
        <taxon>Dikarya</taxon>
        <taxon>Ascomycota</taxon>
        <taxon>Pezizomycotina</taxon>
        <taxon>Sordariomycetes</taxon>
        <taxon>Xylariomycetidae</taxon>
        <taxon>Amphisphaeriales</taxon>
        <taxon>Pseudomassariaceae</taxon>
        <taxon>Pseudomassariella</taxon>
    </lineage>
</organism>
<feature type="region of interest" description="Disordered" evidence="1">
    <location>
        <begin position="168"/>
        <end position="189"/>
    </location>
</feature>
<name>A0A1Y2E4T7_9PEZI</name>
<dbReference type="Proteomes" id="UP000193689">
    <property type="component" value="Unassembled WGS sequence"/>
</dbReference>
<feature type="compositionally biased region" description="Basic and acidic residues" evidence="1">
    <location>
        <begin position="7"/>
        <end position="28"/>
    </location>
</feature>